<name>A0A1Z4JEQ3_LEPBY</name>
<evidence type="ECO:0000313" key="2">
    <source>
        <dbReference type="Proteomes" id="UP000217895"/>
    </source>
</evidence>
<proteinExistence type="predicted"/>
<sequence>MAEVRHWWSARRLVPARSDVVYDRILSLMREIEQTDLPFFEVFCEDQEVPTIDHV</sequence>
<keyword evidence="2" id="KW-1185">Reference proteome</keyword>
<protein>
    <submittedName>
        <fullName evidence="1">Uncharacterized protein</fullName>
    </submittedName>
</protein>
<dbReference type="EMBL" id="AP018203">
    <property type="protein sequence ID" value="BAY55158.1"/>
    <property type="molecule type" value="Genomic_DNA"/>
</dbReference>
<evidence type="ECO:0000313" key="1">
    <source>
        <dbReference type="EMBL" id="BAY55158.1"/>
    </source>
</evidence>
<accession>A0A1Z4JEQ3</accession>
<organism evidence="1 2">
    <name type="scientific">Leptolyngbya boryana NIES-2135</name>
    <dbReference type="NCBI Taxonomy" id="1973484"/>
    <lineage>
        <taxon>Bacteria</taxon>
        <taxon>Bacillati</taxon>
        <taxon>Cyanobacteriota</taxon>
        <taxon>Cyanophyceae</taxon>
        <taxon>Leptolyngbyales</taxon>
        <taxon>Leptolyngbyaceae</taxon>
        <taxon>Leptolyngbya group</taxon>
        <taxon>Leptolyngbya</taxon>
    </lineage>
</organism>
<dbReference type="AlphaFoldDB" id="A0A1Z4JEQ3"/>
<gene>
    <name evidence="1" type="ORF">NIES2135_19800</name>
</gene>
<dbReference type="Proteomes" id="UP000217895">
    <property type="component" value="Chromosome"/>
</dbReference>
<reference evidence="1 2" key="1">
    <citation type="submission" date="2017-06" db="EMBL/GenBank/DDBJ databases">
        <title>Genome sequencing of cyanobaciteial culture collection at National Institute for Environmental Studies (NIES).</title>
        <authorList>
            <person name="Hirose Y."/>
            <person name="Shimura Y."/>
            <person name="Fujisawa T."/>
            <person name="Nakamura Y."/>
            <person name="Kawachi M."/>
        </authorList>
    </citation>
    <scope>NUCLEOTIDE SEQUENCE [LARGE SCALE GENOMIC DNA]</scope>
    <source>
        <strain evidence="1 2">NIES-2135</strain>
    </source>
</reference>